<dbReference type="EMBL" id="WISZ01000123">
    <property type="protein sequence ID" value="MQX09622.1"/>
    <property type="molecule type" value="Genomic_DNA"/>
</dbReference>
<keyword evidence="2" id="KW-0804">Transcription</keyword>
<comment type="caution">
    <text evidence="6">The sequence shown here is derived from an EMBL/GenBank/DDBJ whole genome shotgun (WGS) entry which is preliminary data.</text>
</comment>
<dbReference type="SUPFAM" id="SSF46689">
    <property type="entry name" value="Homeodomain-like"/>
    <property type="match status" value="1"/>
</dbReference>
<dbReference type="EMBL" id="WISZ01000123">
    <property type="protein sequence ID" value="MQX09681.1"/>
    <property type="molecule type" value="Genomic_DNA"/>
</dbReference>
<dbReference type="Proteomes" id="UP000466694">
    <property type="component" value="Unassembled WGS sequence"/>
</dbReference>
<dbReference type="GO" id="GO:0003700">
    <property type="term" value="F:DNA-binding transcription factor activity"/>
    <property type="evidence" value="ECO:0007669"/>
    <property type="project" value="InterPro"/>
</dbReference>
<evidence type="ECO:0000313" key="5">
    <source>
        <dbReference type="EMBL" id="MQX07292.1"/>
    </source>
</evidence>
<dbReference type="EMBL" id="WISZ01000124">
    <property type="protein sequence ID" value="MQX09682.1"/>
    <property type="molecule type" value="Genomic_DNA"/>
</dbReference>
<evidence type="ECO:0000259" key="3">
    <source>
        <dbReference type="PROSITE" id="PS01124"/>
    </source>
</evidence>
<dbReference type="EMBL" id="WISZ01000065">
    <property type="protein sequence ID" value="MQX08067.1"/>
    <property type="molecule type" value="Genomic_DNA"/>
</dbReference>
<protein>
    <submittedName>
        <fullName evidence="6">IS3 family transposase</fullName>
    </submittedName>
</protein>
<dbReference type="RefSeq" id="WP_086021549.1">
    <property type="nucleotide sequence ID" value="NZ_BJNI01000239.1"/>
</dbReference>
<proteinExistence type="predicted"/>
<evidence type="ECO:0000313" key="6">
    <source>
        <dbReference type="EMBL" id="MQX07909.1"/>
    </source>
</evidence>
<dbReference type="InterPro" id="IPR001584">
    <property type="entry name" value="Integrase_cat-core"/>
</dbReference>
<dbReference type="Pfam" id="PF13683">
    <property type="entry name" value="rve_3"/>
    <property type="match status" value="1"/>
</dbReference>
<evidence type="ECO:0000313" key="7">
    <source>
        <dbReference type="EMBL" id="MQX08067.1"/>
    </source>
</evidence>
<reference evidence="6" key="2">
    <citation type="submission" date="2019-10" db="EMBL/GenBank/DDBJ databases">
        <authorList>
            <person name="Sugawara M."/>
            <person name="Epstein B."/>
            <person name="Badgley B."/>
            <person name="Unno T."/>
            <person name="Xu L."/>
            <person name="Reese J."/>
            <person name="Gyaneshwar P."/>
            <person name="Denny R."/>
            <person name="Mudege J."/>
            <person name="Bharti A."/>
            <person name="Farmer A."/>
            <person name="May G."/>
            <person name="Woodward J."/>
            <person name="Medigue C."/>
            <person name="Vallenet D."/>
            <person name="Lajus A."/>
            <person name="Rouy Z."/>
            <person name="Martinez-Vaz B."/>
            <person name="Tiffin P."/>
            <person name="Young N."/>
            <person name="Sadowsky M."/>
        </authorList>
    </citation>
    <scope>NUCLEOTIDE SEQUENCE</scope>
    <source>
        <strain evidence="6">USDA205</strain>
    </source>
</reference>
<dbReference type="Gene3D" id="1.10.10.60">
    <property type="entry name" value="Homeodomain-like"/>
    <property type="match status" value="1"/>
</dbReference>
<accession>A0A844A464</accession>
<reference evidence="6 11" key="1">
    <citation type="journal article" date="2013" name="Genome Biol.">
        <title>Comparative genomics of the core and accessory genomes of 48 Sinorhizobium strains comprising five genospecies.</title>
        <authorList>
            <person name="Sugawara M."/>
            <person name="Epstein B."/>
            <person name="Badgley B.D."/>
            <person name="Unno T."/>
            <person name="Xu L."/>
            <person name="Reese J."/>
            <person name="Gyaneshwar P."/>
            <person name="Denny R."/>
            <person name="Mudge J."/>
            <person name="Bharti A.K."/>
            <person name="Farmer A.D."/>
            <person name="May G.D."/>
            <person name="Woodward J.E."/>
            <person name="Medigue C."/>
            <person name="Vallenet D."/>
            <person name="Lajus A."/>
            <person name="Rouy Z."/>
            <person name="Martinez-Vaz B."/>
            <person name="Tiffin P."/>
            <person name="Young N.D."/>
            <person name="Sadowsky M.J."/>
        </authorList>
    </citation>
    <scope>NUCLEOTIDE SEQUENCE [LARGE SCALE GENOMIC DNA]</scope>
    <source>
        <strain evidence="6 11">USDA205</strain>
    </source>
</reference>
<keyword evidence="1" id="KW-0805">Transcription regulation</keyword>
<dbReference type="InterPro" id="IPR048020">
    <property type="entry name" value="Transpos_IS3"/>
</dbReference>
<feature type="domain" description="Integrase catalytic" evidence="4">
    <location>
        <begin position="198"/>
        <end position="360"/>
    </location>
</feature>
<evidence type="ECO:0000259" key="4">
    <source>
        <dbReference type="PROSITE" id="PS50994"/>
    </source>
</evidence>
<name>A0A844A464_RHIFR</name>
<dbReference type="GO" id="GO:0015074">
    <property type="term" value="P:DNA integration"/>
    <property type="evidence" value="ECO:0007669"/>
    <property type="project" value="InterPro"/>
</dbReference>
<dbReference type="SUPFAM" id="SSF53098">
    <property type="entry name" value="Ribonuclease H-like"/>
    <property type="match status" value="1"/>
</dbReference>
<dbReference type="NCBIfam" id="NF033516">
    <property type="entry name" value="transpos_IS3"/>
    <property type="match status" value="1"/>
</dbReference>
<dbReference type="PANTHER" id="PTHR47515:SF1">
    <property type="entry name" value="BLR2054 PROTEIN"/>
    <property type="match status" value="1"/>
</dbReference>
<dbReference type="InterPro" id="IPR025948">
    <property type="entry name" value="HTH-like_dom"/>
</dbReference>
<dbReference type="Gene3D" id="3.30.420.10">
    <property type="entry name" value="Ribonuclease H-like superfamily/Ribonuclease H"/>
    <property type="match status" value="1"/>
</dbReference>
<dbReference type="AlphaFoldDB" id="A0A844A464"/>
<dbReference type="PANTHER" id="PTHR47515">
    <property type="entry name" value="LOW CALCIUM RESPONSE LOCUS PROTEIN T"/>
    <property type="match status" value="1"/>
</dbReference>
<evidence type="ECO:0000313" key="8">
    <source>
        <dbReference type="EMBL" id="MQX09622.1"/>
    </source>
</evidence>
<sequence>MKTSKFTEAQIAFILRQAEEGTPIAEVCRKAGISDATFYNWRKRYGGMMPSEVKRMRQLEDENNRLKKIVADLTLDKAMLQDVIKRKPLRPARRRRLVDEVRKDWKVSIRRACATLLIDTSLYHYKSKRGEQADLKARIKEIAQTRVRYGYRRVHVLLRREGWEVNAKRIYRLYKELGLQLRNKTPKRRVRAKLREDRSQATHSNHVWAMDFVHDQLATGRRIRILTVVDTFSRFSPVVDPRFSYRGEDVVATLDRACRTMGYPKTIRVDQGSEFISRDLDLWAYQRGVELDFSRPGKPTDNAFIESFNGEFRAECLNTHWFLSLDDARSKMEEWRKDYNTVRPHSAIGNKPPISLMNGSSAASAP</sequence>
<evidence type="ECO:0000256" key="2">
    <source>
        <dbReference type="ARBA" id="ARBA00023163"/>
    </source>
</evidence>
<evidence type="ECO:0000313" key="10">
    <source>
        <dbReference type="EMBL" id="MQX09682.1"/>
    </source>
</evidence>
<evidence type="ECO:0000313" key="9">
    <source>
        <dbReference type="EMBL" id="MQX09681.1"/>
    </source>
</evidence>
<dbReference type="Pfam" id="PF13276">
    <property type="entry name" value="HTH_21"/>
    <property type="match status" value="1"/>
</dbReference>
<dbReference type="InterPro" id="IPR018060">
    <property type="entry name" value="HTH_AraC"/>
</dbReference>
<dbReference type="PROSITE" id="PS50994">
    <property type="entry name" value="INTEGRASE"/>
    <property type="match status" value="1"/>
</dbReference>
<dbReference type="GO" id="GO:0004803">
    <property type="term" value="F:transposase activity"/>
    <property type="evidence" value="ECO:0007669"/>
    <property type="project" value="InterPro"/>
</dbReference>
<feature type="domain" description="HTH araC/xylS-type" evidence="3">
    <location>
        <begin position="1"/>
        <end position="56"/>
    </location>
</feature>
<dbReference type="InterPro" id="IPR012337">
    <property type="entry name" value="RNaseH-like_sf"/>
</dbReference>
<dbReference type="GO" id="GO:0043565">
    <property type="term" value="F:sequence-specific DNA binding"/>
    <property type="evidence" value="ECO:0007669"/>
    <property type="project" value="InterPro"/>
</dbReference>
<dbReference type="Pfam" id="PF01527">
    <property type="entry name" value="HTH_Tnp_1"/>
    <property type="match status" value="1"/>
</dbReference>
<dbReference type="EMBL" id="WISZ01000062">
    <property type="protein sequence ID" value="MQX07909.1"/>
    <property type="molecule type" value="Genomic_DNA"/>
</dbReference>
<evidence type="ECO:0000256" key="1">
    <source>
        <dbReference type="ARBA" id="ARBA00023015"/>
    </source>
</evidence>
<dbReference type="PROSITE" id="PS01124">
    <property type="entry name" value="HTH_ARAC_FAMILY_2"/>
    <property type="match status" value="1"/>
</dbReference>
<dbReference type="GO" id="GO:0006313">
    <property type="term" value="P:DNA transposition"/>
    <property type="evidence" value="ECO:0007669"/>
    <property type="project" value="InterPro"/>
</dbReference>
<dbReference type="EMBL" id="WISZ01000042">
    <property type="protein sequence ID" value="MQX07292.1"/>
    <property type="molecule type" value="Genomic_DNA"/>
</dbReference>
<dbReference type="InterPro" id="IPR036397">
    <property type="entry name" value="RNaseH_sf"/>
</dbReference>
<dbReference type="InterPro" id="IPR002514">
    <property type="entry name" value="Transposase_8"/>
</dbReference>
<evidence type="ECO:0000313" key="11">
    <source>
        <dbReference type="Proteomes" id="UP000466694"/>
    </source>
</evidence>
<dbReference type="InterPro" id="IPR009057">
    <property type="entry name" value="Homeodomain-like_sf"/>
</dbReference>
<gene>
    <name evidence="5" type="ORF">GHK48_02845</name>
    <name evidence="6" type="ORF">GHK48_06185</name>
    <name evidence="7" type="ORF">GHK48_07015</name>
    <name evidence="8" type="ORF">GHK48_15405</name>
    <name evidence="9" type="ORF">GHK48_15720</name>
    <name evidence="10" type="ORF">GHK48_15725</name>
</gene>
<organism evidence="6 11">
    <name type="scientific">Rhizobium fredii</name>
    <name type="common">Sinorhizobium fredii</name>
    <dbReference type="NCBI Taxonomy" id="380"/>
    <lineage>
        <taxon>Bacteria</taxon>
        <taxon>Pseudomonadati</taxon>
        <taxon>Pseudomonadota</taxon>
        <taxon>Alphaproteobacteria</taxon>
        <taxon>Hyphomicrobiales</taxon>
        <taxon>Rhizobiaceae</taxon>
        <taxon>Sinorhizobium/Ensifer group</taxon>
        <taxon>Sinorhizobium</taxon>
    </lineage>
</organism>